<dbReference type="PANTHER" id="PTHR32294:SF0">
    <property type="entry name" value="DNA POLYMERASE III SUBUNIT ALPHA"/>
    <property type="match status" value="1"/>
</dbReference>
<feature type="domain" description="Bacterial DNA polymerase III alpha subunit NTPase" evidence="1">
    <location>
        <begin position="1"/>
        <end position="229"/>
    </location>
</feature>
<dbReference type="Pfam" id="PF07733">
    <property type="entry name" value="DNA_pol3_alpha"/>
    <property type="match status" value="1"/>
</dbReference>
<dbReference type="InterPro" id="IPR011708">
    <property type="entry name" value="DNA_pol3_alpha_NTPase_dom"/>
</dbReference>
<dbReference type="InterPro" id="IPR004805">
    <property type="entry name" value="DnaE2/DnaE/PolC"/>
</dbReference>
<evidence type="ECO:0000313" key="2">
    <source>
        <dbReference type="EMBL" id="GAG87332.1"/>
    </source>
</evidence>
<dbReference type="GO" id="GO:0006260">
    <property type="term" value="P:DNA replication"/>
    <property type="evidence" value="ECO:0007669"/>
    <property type="project" value="InterPro"/>
</dbReference>
<name>X1C1V7_9ZZZZ</name>
<dbReference type="PANTHER" id="PTHR32294">
    <property type="entry name" value="DNA POLYMERASE III SUBUNIT ALPHA"/>
    <property type="match status" value="1"/>
</dbReference>
<sequence length="249" mass="27476">MEVISKMGFESYFLITQDFVNYAKDKDIIVGPGRGSAAGSIASYCLNITDLDPLKHGLLFERFLNPGRISMPDIDIDFADDRRDEVVEYVVNKYGKDHVAQIVTFGTMKARNAVRDTGRALGMTYGDVDRVAKLIPMGKDLDGSLKLSSDLKKLYDGDGDVKRLIDLAKKLEGCVRHVSVHAAGVVIGDKPLTEYLPIQYAPKGDISTVTQYSMYEIEALGLLKMDFLGLANLTIIQRALKIIEAVHGK</sequence>
<gene>
    <name evidence="2" type="ORF">S01H4_34421</name>
</gene>
<protein>
    <recommendedName>
        <fullName evidence="1">Bacterial DNA polymerase III alpha subunit NTPase domain-containing protein</fullName>
    </recommendedName>
</protein>
<evidence type="ECO:0000259" key="1">
    <source>
        <dbReference type="Pfam" id="PF07733"/>
    </source>
</evidence>
<feature type="non-terminal residue" evidence="2">
    <location>
        <position position="249"/>
    </location>
</feature>
<dbReference type="AlphaFoldDB" id="X1C1V7"/>
<dbReference type="InterPro" id="IPR041931">
    <property type="entry name" value="DNA_pol3_alpha_thumb_dom"/>
</dbReference>
<dbReference type="Gene3D" id="1.10.10.1600">
    <property type="entry name" value="Bacterial DNA polymerase III alpha subunit, thumb domain"/>
    <property type="match status" value="1"/>
</dbReference>
<dbReference type="EMBL" id="BART01018211">
    <property type="protein sequence ID" value="GAG87332.1"/>
    <property type="molecule type" value="Genomic_DNA"/>
</dbReference>
<proteinExistence type="predicted"/>
<dbReference type="GO" id="GO:0008408">
    <property type="term" value="F:3'-5' exonuclease activity"/>
    <property type="evidence" value="ECO:0007669"/>
    <property type="project" value="InterPro"/>
</dbReference>
<organism evidence="2">
    <name type="scientific">marine sediment metagenome</name>
    <dbReference type="NCBI Taxonomy" id="412755"/>
    <lineage>
        <taxon>unclassified sequences</taxon>
        <taxon>metagenomes</taxon>
        <taxon>ecological metagenomes</taxon>
    </lineage>
</organism>
<accession>X1C1V7</accession>
<reference evidence="2" key="1">
    <citation type="journal article" date="2014" name="Front. Microbiol.">
        <title>High frequency of phylogenetically diverse reductive dehalogenase-homologous genes in deep subseafloor sedimentary metagenomes.</title>
        <authorList>
            <person name="Kawai M."/>
            <person name="Futagami T."/>
            <person name="Toyoda A."/>
            <person name="Takaki Y."/>
            <person name="Nishi S."/>
            <person name="Hori S."/>
            <person name="Arai W."/>
            <person name="Tsubouchi T."/>
            <person name="Morono Y."/>
            <person name="Uchiyama I."/>
            <person name="Ito T."/>
            <person name="Fujiyama A."/>
            <person name="Inagaki F."/>
            <person name="Takami H."/>
        </authorList>
    </citation>
    <scope>NUCLEOTIDE SEQUENCE</scope>
    <source>
        <strain evidence="2">Expedition CK06-06</strain>
    </source>
</reference>
<comment type="caution">
    <text evidence="2">The sequence shown here is derived from an EMBL/GenBank/DDBJ whole genome shotgun (WGS) entry which is preliminary data.</text>
</comment>